<dbReference type="FunFam" id="1.20.1420.30:FF:000011">
    <property type="entry name" value="Vacuolar calcium ion transporter"/>
    <property type="match status" value="1"/>
</dbReference>
<evidence type="ECO:0000256" key="10">
    <source>
        <dbReference type="ARBA" id="ARBA00023136"/>
    </source>
</evidence>
<dbReference type="InterPro" id="IPR011989">
    <property type="entry name" value="ARM-like"/>
</dbReference>
<dbReference type="GO" id="GO:0005096">
    <property type="term" value="F:GTPase activator activity"/>
    <property type="evidence" value="ECO:0007669"/>
    <property type="project" value="InterPro"/>
</dbReference>
<feature type="region of interest" description="Disordered" evidence="11">
    <location>
        <begin position="3181"/>
        <end position="3214"/>
    </location>
</feature>
<protein>
    <recommendedName>
        <fullName evidence="6">Vacuolar membrane-associated protein IML1</fullName>
    </recommendedName>
    <alternativeName>
        <fullName evidence="7">Vacuolar membrane-associated protein iml1</fullName>
    </alternativeName>
</protein>
<dbReference type="Proteomes" id="UP000266152">
    <property type="component" value="Unassembled WGS sequence"/>
</dbReference>
<dbReference type="InterPro" id="IPR027244">
    <property type="entry name" value="IML1"/>
</dbReference>
<evidence type="ECO:0000256" key="3">
    <source>
        <dbReference type="ARBA" id="ARBA00005643"/>
    </source>
</evidence>
<dbReference type="GO" id="GO:0005774">
    <property type="term" value="C:vacuolar membrane"/>
    <property type="evidence" value="ECO:0007669"/>
    <property type="project" value="UniProtKB-SubCell"/>
</dbReference>
<dbReference type="Pfam" id="PF19418">
    <property type="entry name" value="DEPDC5_CTD"/>
    <property type="match status" value="1"/>
</dbReference>
<feature type="transmembrane region" description="Helical" evidence="12">
    <location>
        <begin position="2402"/>
        <end position="2421"/>
    </location>
</feature>
<feature type="transmembrane region" description="Helical" evidence="12">
    <location>
        <begin position="2074"/>
        <end position="2095"/>
    </location>
</feature>
<feature type="region of interest" description="Disordered" evidence="11">
    <location>
        <begin position="3846"/>
        <end position="3888"/>
    </location>
</feature>
<feature type="region of interest" description="Disordered" evidence="11">
    <location>
        <begin position="137"/>
        <end position="185"/>
    </location>
</feature>
<sequence>MGTDNNNPAITRSRPFTLQESLPFSPQTSTIPFIPDIIPDPVLGSGCPALPLNDLFQAHEFNSLNKEAAAHPQMPRNVKQAVDHVLQDIKPSQRTHYKFTPISRTVTSPSPGKSLMEGLSPVTRSVFDKVGGYFKTTKPGASEAKQLNGQAGGHSTPKQRSSSVNSPNPPQPHTLPAHNSQAHKSNSVRIEVVVPSKRQFEPSTYVDVDSSIAAAQQVQQQRQQQQTQPLPQLQTPIAQSSGQDHTKTNQNGTFRIELPRAKVNREEYIEVKERSEDLHHLSVRKQSQQAYPDSQDLIGESLDQRQRSEAALHALDKLMRTVFSSVGRALGDEQGYEEVVSMTPDQEVAMTASSQQKMHGAIQKAIALKCFDQVPVEHLVQIMKLSDASLKQVENLELRVDETWNEEAVDAWVQQLSEVETMLKSARTCLRILSGGREDKQLYSETTIQRSVDIFRKVTEDIVMPLVELRPSGLASGVFKALSKSKKHITSVFLCCQKLFALLAELVTKIELSETVINSLEYTASRLIFMENAYFEKDSVVGVQKFDGLRSVAMDMLSQIFLIKPEQRQGIIDEILTSLEKLPVGKQSARQFKLSDGGSIQPVSALIMRLIQASSGRVDDNKNRDRHKLLRNIDGEQGGSDDDDSAPSGVKQFVSSIKSEVQGAKQHSVAVRDLEISVAPLTDAAQRNASYVISFIVKRAIGSTKSGDTPYRNLLDLFVEDFTTCLDSPDWPSAELLLRLLMVMMVQLFEAPKTAAPAKNMALELLGGLSAAISRLRSHVQRLTSSSEGNEADDLSQYLADLANQALDHKARVEQLVAWAGPYRVVLEHVQNRSNEDPHLSSAISFLVAGWASQVHTGFDSYNDEDEERDEELGRMAYRLRMMVEDRSWLVNEYTFKSVSPNQAKLSYSIILLRSPLCEAFSKILNILLGSMASDQATVRSRSLKSVNQVLETDPSILDGDSTVIDLILDCAGDPSIQVRDSALGLLGNCMTMRPRLESSLTPMIVNRFQDNGVGVRKRAMKLTRDIYLRNPSKTLRSMIANGLLRRVQDPDDAVRDLARQMIEEIWFAPFYQDEGTAVYQTSLNEHVSLVIQTVKSGTVTEMLDKVFRSILKPKDKSLSGPFTVCTKLVANMFGLIDNLDPEDSTVPSGRDALQVLTIFANAEPKLFNFEQIRLLLPHLANFSKPEELVAFRHVTIVYRRVLPTLTSVHTEFLSEVRAYLLKALSKISQRNPLDDLVACTQVVCGLLNVYTPLIGGLLSSLLKIEQIQARPIDQTSITLTYGYSLLIGMIAKHCKLDEWTNTFKAKFPKWKGDSVPLLAIEKLAPLAAPSKPLEIRKSALDALGLICQAWPRNYVVPKLYTLFDQVFKEQTPGLEMLILRSFREFLLTEEKRSETGAEGPATSKKRELTVMGGTNFDDVASATSQRFLKYISRIALSGQGDHAFLATEVLGSINRQGLTHPKETCVTLMTLETSTNRRISELAFSEHRYLHEKHETVLEREYAKAVQSAFAYQRDIVEDTRGATTNPFQSKLHLLMEVLKISKMKNRQRFLDKLCGQLDFDLAKLDTTEEVPSHMAFARFVTENLAFFEYQSVGELQTTVNAIEKMVTSTGAPLAQAIESEIFNVRVDTLQSSALETSALVPGISADLTSGAIPTEGDSKPALEMAPEVEPGRLRQLATASIILLSMWETRTHLRRLYSMGNSRHDSKAKALTKDLNKTPVKVQGVHGDKVWEEIETHMAGLQNQERMIQKCTALVELLNVDKEFKIADDADQMDMDPSTPSGDEDEDGDMEQGAKNVGLDSSFESSLLEGLPSRTGEEEASGGVLCLVQSLNHCRFKVAGVNHFNIKRQAHTLSRTSTDQSWNPFRHVAWNRRARTFSEAGLEGQKGTRDHATGEELTHAVTEPGRSGPAREWSTAETMMDTRRSKEDGYDREKMAGGGSPIEGSDDIPTSQRSLVGDESQLRNRRREDVPAAADQNVDLEKRKLDRRQSSKLFRHVEPKEPFTVRNQLERTFLNSYINILIIAAPVGIALNYIHSVNRIAVFVVNFIAIIPLAAILSFATEEIALRTGEVLGGLINATFGNAVELIVAILALVDGKVIIVQTSLVGSILSNLLLVLGFCFFFGGLRREAQYFNVTVAQTAASMLALAVASVIVPTVFDQARDTPAANVARLSRGTAVILLIVYAAYLLFQLKTHSSTFRQEGQKVAAKPWSRGGGGNIRQGIMVPGALIGGGMTGREENERLSEMIMNPHRLPKSQEEEDEEEEPQLHFWVAVATLTTATVLIALCAEFMVDSIDAVTKTGGVSEEFVGLILLPIVGNAAEHATAVTVAIKDKMDLAIGVAVGSSMQVALFLIPLLVIIGWGMGNDDMNLSFDLFQVATMFVAVLLVNYLIADGKSHWLEGWLLICLYSIIAVCSWWYPTHSDEITSRSVESSSIASERQPDPMSRNGTTRNPVPRMGPPHWRQYSKSSLDRSHAEVPVSPASISTHSTIKDEKRTRIERRCTVTVNEGYARDEVLLNFDVVGADVKPGTLMCISTVRDDLRKISAGHGSSSKQNQDASKGTSGTQSGDGAGFKYFFVAKDMPQETKTRNPDVEVDAKNPATEASHVELSFKDQYLSRSDIWRMTVGELTGRTVYKGQSVLFMGTIKAQVTAIYVDSGKTHSAFFTRDTRPIFRSESARYVLFIQMAKEMWEFDAESSGEIMFNKVVNGFLPALFKRWAMLKAKHLVSIVLFARVEYDTGLTAEFDGLSGDFYTGIQPSGLRRPYKDFYRVVVSEMGSGEWTKILHQLKVEFNFFRRDISLYHHKLNAQAEINGPDSIPKDTPSSRVKAESTYAMYGNVLEAINLASSQFAHDHIDRDLTRTGISIAVISPGSGVFEVDYETLRRTTEALVGNGIGIDLICMPKMPLHSVPLFKYRNPQYSDDHGHAHRSSFSRSFHSRDSTPNHPTPVIGSYQSLGESFSPSKGMGLSRRVDPLISMATSDQWCFALPQWLHVSFWTGASDEALSYEGIALSVSNKVMQDDEDEFNIRCRMYALQMRSVLETNEIETTPLQVDTHFPANITEPPSSQKYRNTGINDTVYIPSRRAPEGLYDHTYGFQRFIPDRLARPGEKSLWKQLQEFDDHRAKISHGRSRHHSSRYAKDLDEITRRQLAEDSGLYGTSLPEKKAPILGASARKLSMNITDGDKPSPTSLKKSTESTPKPPKQIAKQPRLMRQISLGQRGFGIAAPKAVVAEIKAETVNASGVSSGEGKQPSTPRMRPELRPSSPQTITSHPSSVSIQKYRLDAPDTIIEGVPMTPSIPILKRNNSGLDVAAMQLRTASTTIGSSFSNRQQKRDDDRDLRYSEALRADDAQKLYTNKLRAGALSDAVQDLPTTLSPTTAITPWLTLVNPSNPESLAIDDTVLYSRWQHVYPQITQMKVQKWKALCCPASVPLTTEYFPSKTQFDTEYHRHPYTVEQDTDDDLVEAPKSRQEFIQELISLRFTQGFQVVVGPLVARAFGQNLIKIGDIFSRDQPLEDGTSIFMSVGNSIHQLSCVNGTEVEVNIFMRKPTDTSFTSQGFSPIYKPAIRTLLDDTYEAREIDLLTPRTDRNWNMIDSYIAGHHNEMSDSLRFWRARFVLIPVLRKDVPISRTQTGDHAEEVRIEGIKRLAQSWQKYRYIPPSERRYHSVAQQKRRRDPNPLDIVWKTDDPSVVITAEVETLPLTEGVEGANRKGLVSAKERFKKSNLNLSTLADAMQQPVENGGVRLQNRRWHLRLYSACFIGSDMVTWLLDNFEDLDTREDAEALGNALMAHDELKSANPKDKGLFVHVDKRHQFRDGNYYYQIASEFAKPHVGWFNTRRAPVPPTPSIDSSSRDSPRALMSARSTEESGSPASTSTTPTISLPYGGKRPRVVLSKVIKYDVDHRKRSYRPERIDLHYDRLHNPDGCYHIRIDWMNVTTKLVEDAVESWAREASQYGLRLVELPIKEACTITETNPFRKPYHIKLAARPPDQRPETYIDPNSLGPTTSPNNHFYQTAILKKFDFVLDTEAASNFPSNVDVSYSWGKPDYKYTQYIHRSGTLLAEITDEGDFLILANRLYSNRPAGMRSIDPPSLVERGGRMASYGPYSTFGMTESATLSSPLLKPTHYYHSPALKPADQQHNKPIPATTPDPDSLNAEIDEFCKNKTALEEFYREALEKGQKVQGTPATAPALEAVPEASIPTLGLPPGVLGGNDGAPTKRLNSPMSFLRRSSVQYDGGSSLTGR</sequence>
<organism evidence="14 15">
    <name type="scientific">Fusarium sporotrichioides</name>
    <dbReference type="NCBI Taxonomy" id="5514"/>
    <lineage>
        <taxon>Eukaryota</taxon>
        <taxon>Fungi</taxon>
        <taxon>Dikarya</taxon>
        <taxon>Ascomycota</taxon>
        <taxon>Pezizomycotina</taxon>
        <taxon>Sordariomycetes</taxon>
        <taxon>Hypocreomycetidae</taxon>
        <taxon>Hypocreales</taxon>
        <taxon>Nectriaceae</taxon>
        <taxon>Fusarium</taxon>
    </lineage>
</organism>
<dbReference type="Pfam" id="PF12257">
    <property type="entry name" value="IML1"/>
    <property type="match status" value="1"/>
</dbReference>
<dbReference type="Gene3D" id="1.10.10.10">
    <property type="entry name" value="Winged helix-like DNA-binding domain superfamily/Winged helix DNA-binding domain"/>
    <property type="match status" value="1"/>
</dbReference>
<comment type="similarity">
    <text evidence="5">Belongs to the SCC2/Nipped-B family.</text>
</comment>
<dbReference type="Pfam" id="PF12830">
    <property type="entry name" value="Nipped-B_C"/>
    <property type="match status" value="1"/>
</dbReference>
<feature type="compositionally biased region" description="Basic and acidic residues" evidence="11">
    <location>
        <begin position="1888"/>
        <end position="1900"/>
    </location>
</feature>
<keyword evidence="9 12" id="KW-1133">Transmembrane helix</keyword>
<feature type="region of interest" description="Disordered" evidence="11">
    <location>
        <begin position="1770"/>
        <end position="1817"/>
    </location>
</feature>
<comment type="subcellular location">
    <subcellularLocation>
        <location evidence="1">Membrane</location>
        <topology evidence="1">Multi-pass membrane protein</topology>
    </subcellularLocation>
    <subcellularLocation>
        <location evidence="2">Vacuole membrane</location>
        <topology evidence="2">Peripheral membrane protein</topology>
    </subcellularLocation>
</comment>
<feature type="transmembrane region" description="Helical" evidence="12">
    <location>
        <begin position="2042"/>
        <end position="2062"/>
    </location>
</feature>
<dbReference type="InterPro" id="IPR004837">
    <property type="entry name" value="NaCa_Exmemb"/>
</dbReference>
<dbReference type="GO" id="GO:0035556">
    <property type="term" value="P:intracellular signal transduction"/>
    <property type="evidence" value="ECO:0007669"/>
    <property type="project" value="InterPro"/>
</dbReference>
<evidence type="ECO:0000313" key="15">
    <source>
        <dbReference type="Proteomes" id="UP000266152"/>
    </source>
</evidence>
<evidence type="ECO:0000256" key="9">
    <source>
        <dbReference type="ARBA" id="ARBA00022989"/>
    </source>
</evidence>
<dbReference type="PANTHER" id="PTHR13179:SF8">
    <property type="entry name" value="GATOR COMPLEX PROTEIN DEPDC5"/>
    <property type="match status" value="1"/>
</dbReference>
<feature type="compositionally biased region" description="Polar residues" evidence="11">
    <location>
        <begin position="2551"/>
        <end position="2570"/>
    </location>
</feature>
<dbReference type="PANTHER" id="PTHR13179">
    <property type="entry name" value="DEP DOMAIN CONTAINING PROTEIN 5"/>
    <property type="match status" value="1"/>
</dbReference>
<comment type="similarity">
    <text evidence="3">Belongs to the IML1 family.</text>
</comment>
<dbReference type="CDD" id="cd23958">
    <property type="entry name" value="SCC2"/>
    <property type="match status" value="1"/>
</dbReference>
<dbReference type="InterPro" id="IPR036388">
    <property type="entry name" value="WH-like_DNA-bd_sf"/>
</dbReference>
<dbReference type="GO" id="GO:1990130">
    <property type="term" value="C:GATOR1 complex"/>
    <property type="evidence" value="ECO:0007669"/>
    <property type="project" value="TreeGrafter"/>
</dbReference>
<dbReference type="Pfam" id="PF12765">
    <property type="entry name" value="Cohesin_HEAT"/>
    <property type="match status" value="1"/>
</dbReference>
<reference evidence="14 15" key="1">
    <citation type="journal article" date="2018" name="PLoS Pathog.">
        <title>Evolution of structural diversity of trichothecenes, a family of toxins produced by plant pathogenic and entomopathogenic fungi.</title>
        <authorList>
            <person name="Proctor R.H."/>
            <person name="McCormick S.P."/>
            <person name="Kim H.S."/>
            <person name="Cardoza R.E."/>
            <person name="Stanley A.M."/>
            <person name="Lindo L."/>
            <person name="Kelly A."/>
            <person name="Brown D.W."/>
            <person name="Lee T."/>
            <person name="Vaughan M.M."/>
            <person name="Alexander N.J."/>
            <person name="Busman M."/>
            <person name="Gutierrez S."/>
        </authorList>
    </citation>
    <scope>NUCLEOTIDE SEQUENCE [LARGE SCALE GENOMIC DNA]</scope>
    <source>
        <strain evidence="14 15">NRRL 3299</strain>
    </source>
</reference>
<dbReference type="Pfam" id="PF00610">
    <property type="entry name" value="DEP"/>
    <property type="match status" value="1"/>
</dbReference>
<feature type="compositionally biased region" description="Polar residues" evidence="11">
    <location>
        <begin position="240"/>
        <end position="253"/>
    </location>
</feature>
<dbReference type="GO" id="GO:0010508">
    <property type="term" value="P:positive regulation of autophagy"/>
    <property type="evidence" value="ECO:0007669"/>
    <property type="project" value="TreeGrafter"/>
</dbReference>
<evidence type="ECO:0000256" key="7">
    <source>
        <dbReference type="ARBA" id="ARBA00021881"/>
    </source>
</evidence>
<dbReference type="InterPro" id="IPR016024">
    <property type="entry name" value="ARM-type_fold"/>
</dbReference>
<evidence type="ECO:0000256" key="5">
    <source>
        <dbReference type="ARBA" id="ARBA00009252"/>
    </source>
</evidence>
<feature type="domain" description="DEP" evidence="13">
    <location>
        <begin position="3744"/>
        <end position="3830"/>
    </location>
</feature>
<dbReference type="InterPro" id="IPR026003">
    <property type="entry name" value="Cohesin_HEAT"/>
</dbReference>
<dbReference type="GO" id="GO:0055085">
    <property type="term" value="P:transmembrane transport"/>
    <property type="evidence" value="ECO:0007669"/>
    <property type="project" value="InterPro"/>
</dbReference>
<feature type="compositionally biased region" description="Polar residues" evidence="11">
    <location>
        <begin position="4225"/>
        <end position="4249"/>
    </location>
</feature>
<dbReference type="Gene3D" id="1.20.1420.30">
    <property type="entry name" value="NCX, central ion-binding region"/>
    <property type="match status" value="2"/>
</dbReference>
<feature type="region of interest" description="Disordered" evidence="11">
    <location>
        <begin position="217"/>
        <end position="253"/>
    </location>
</feature>
<comment type="similarity">
    <text evidence="4">Belongs to the Ca(2+):cation antiporter (CaCA) (TC 2.A.19) family.</text>
</comment>
<feature type="compositionally biased region" description="Low complexity" evidence="11">
    <location>
        <begin position="217"/>
        <end position="239"/>
    </location>
</feature>
<feature type="region of interest" description="Disordered" evidence="11">
    <location>
        <begin position="3244"/>
        <end position="3281"/>
    </location>
</feature>
<feature type="compositionally biased region" description="Low complexity" evidence="11">
    <location>
        <begin position="2432"/>
        <end position="2441"/>
    </location>
</feature>
<feature type="transmembrane region" description="Helical" evidence="12">
    <location>
        <begin position="2377"/>
        <end position="2395"/>
    </location>
</feature>
<feature type="transmembrane region" description="Helical" evidence="12">
    <location>
        <begin position="2018"/>
        <end position="2036"/>
    </location>
</feature>
<dbReference type="STRING" id="5514.A0A395RQP5"/>
<comment type="caution">
    <text evidence="14">The sequence shown here is derived from an EMBL/GenBank/DDBJ whole genome shotgun (WGS) entry which is preliminary data.</text>
</comment>
<feature type="compositionally biased region" description="Basic and acidic residues" evidence="11">
    <location>
        <begin position="1922"/>
        <end position="1937"/>
    </location>
</feature>
<name>A0A395RQP5_FUSSP</name>
<dbReference type="InterPro" id="IPR000591">
    <property type="entry name" value="DEP_dom"/>
</dbReference>
<dbReference type="InterPro" id="IPR024986">
    <property type="entry name" value="Nipped-B_C"/>
</dbReference>
<feature type="region of interest" description="Disordered" evidence="11">
    <location>
        <begin position="631"/>
        <end position="650"/>
    </location>
</feature>
<dbReference type="SMART" id="SM00049">
    <property type="entry name" value="DEP"/>
    <property type="match status" value="1"/>
</dbReference>
<evidence type="ECO:0000256" key="1">
    <source>
        <dbReference type="ARBA" id="ARBA00004141"/>
    </source>
</evidence>
<dbReference type="PROSITE" id="PS50186">
    <property type="entry name" value="DEP"/>
    <property type="match status" value="1"/>
</dbReference>
<feature type="transmembrane region" description="Helical" evidence="12">
    <location>
        <begin position="2272"/>
        <end position="2294"/>
    </location>
</feature>
<feature type="transmembrane region" description="Helical" evidence="12">
    <location>
        <begin position="2137"/>
        <end position="2160"/>
    </location>
</feature>
<feature type="region of interest" description="Disordered" evidence="11">
    <location>
        <begin position="2432"/>
        <end position="2464"/>
    </location>
</feature>
<feature type="transmembrane region" description="Helical" evidence="12">
    <location>
        <begin position="2101"/>
        <end position="2125"/>
    </location>
</feature>
<dbReference type="CDD" id="cd04449">
    <property type="entry name" value="DEP_DEPDC5-like"/>
    <property type="match status" value="1"/>
</dbReference>
<evidence type="ECO:0000256" key="11">
    <source>
        <dbReference type="SAM" id="MobiDB-lite"/>
    </source>
</evidence>
<feature type="region of interest" description="Disordered" evidence="11">
    <location>
        <begin position="1"/>
        <end position="22"/>
    </location>
</feature>
<evidence type="ECO:0000256" key="8">
    <source>
        <dbReference type="ARBA" id="ARBA00022692"/>
    </source>
</evidence>
<dbReference type="Gene3D" id="1.25.10.10">
    <property type="entry name" value="Leucine-rich Repeat Variant"/>
    <property type="match status" value="1"/>
</dbReference>
<proteinExistence type="inferred from homology"/>
<dbReference type="Pfam" id="PF01699">
    <property type="entry name" value="Na_Ca_ex"/>
    <property type="match status" value="2"/>
</dbReference>
<dbReference type="InterPro" id="IPR048255">
    <property type="entry name" value="IML1_N"/>
</dbReference>
<feature type="region of interest" description="Disordered" evidence="11">
    <location>
        <begin position="4211"/>
        <end position="4249"/>
    </location>
</feature>
<dbReference type="GO" id="GO:1904262">
    <property type="term" value="P:negative regulation of TORC1 signaling"/>
    <property type="evidence" value="ECO:0007669"/>
    <property type="project" value="TreeGrafter"/>
</dbReference>
<gene>
    <name evidence="14" type="ORF">FSPOR_9272</name>
</gene>
<feature type="region of interest" description="Disordered" evidence="11">
    <location>
        <begin position="2927"/>
        <end position="2957"/>
    </location>
</feature>
<dbReference type="EMBL" id="PXOF01000147">
    <property type="protein sequence ID" value="RGP62458.1"/>
    <property type="molecule type" value="Genomic_DNA"/>
</dbReference>
<feature type="compositionally biased region" description="Polar residues" evidence="11">
    <location>
        <begin position="3268"/>
        <end position="3281"/>
    </location>
</feature>
<keyword evidence="15" id="KW-1185">Reference proteome</keyword>
<evidence type="ECO:0000256" key="6">
    <source>
        <dbReference type="ARBA" id="ARBA00018529"/>
    </source>
</evidence>
<dbReference type="SUPFAM" id="SSF48371">
    <property type="entry name" value="ARM repeat"/>
    <property type="match status" value="1"/>
</dbReference>
<evidence type="ECO:0000259" key="13">
    <source>
        <dbReference type="PROSITE" id="PS50186"/>
    </source>
</evidence>
<feature type="region of interest" description="Disordered" evidence="11">
    <location>
        <begin position="2548"/>
        <end position="2570"/>
    </location>
</feature>
<keyword evidence="8 12" id="KW-0812">Transmembrane</keyword>
<evidence type="ECO:0000256" key="12">
    <source>
        <dbReference type="SAM" id="Phobius"/>
    </source>
</evidence>
<dbReference type="InterPro" id="IPR045838">
    <property type="entry name" value="DEPDC5_CTD"/>
</dbReference>
<accession>A0A395RQP5</accession>
<feature type="compositionally biased region" description="Basic and acidic residues" evidence="11">
    <location>
        <begin position="1962"/>
        <end position="1972"/>
    </location>
</feature>
<evidence type="ECO:0000256" key="4">
    <source>
        <dbReference type="ARBA" id="ARBA00008170"/>
    </source>
</evidence>
<feature type="transmembrane region" description="Helical" evidence="12">
    <location>
        <begin position="2340"/>
        <end position="2365"/>
    </location>
</feature>
<evidence type="ECO:0000256" key="2">
    <source>
        <dbReference type="ARBA" id="ARBA00004148"/>
    </source>
</evidence>
<feature type="compositionally biased region" description="Low complexity" evidence="11">
    <location>
        <begin position="3190"/>
        <end position="3202"/>
    </location>
</feature>
<feature type="region of interest" description="Disordered" evidence="11">
    <location>
        <begin position="1883"/>
        <end position="1983"/>
    </location>
</feature>
<dbReference type="InterPro" id="IPR044880">
    <property type="entry name" value="NCX_ion-bd_dom_sf"/>
</dbReference>
<keyword evidence="10 12" id="KW-0472">Membrane</keyword>
<feature type="transmembrane region" description="Helical" evidence="12">
    <location>
        <begin position="2172"/>
        <end position="2192"/>
    </location>
</feature>
<dbReference type="InterPro" id="IPR036390">
    <property type="entry name" value="WH_DNA-bd_sf"/>
</dbReference>
<dbReference type="SUPFAM" id="SSF46785">
    <property type="entry name" value="Winged helix' DNA-binding domain"/>
    <property type="match status" value="1"/>
</dbReference>
<evidence type="ECO:0000313" key="14">
    <source>
        <dbReference type="EMBL" id="RGP62458.1"/>
    </source>
</evidence>
<feature type="compositionally biased region" description="Low complexity" evidence="11">
    <location>
        <begin position="3872"/>
        <end position="3884"/>
    </location>
</feature>